<dbReference type="InterPro" id="IPR004358">
    <property type="entry name" value="Sig_transdc_His_kin-like_C"/>
</dbReference>
<keyword evidence="15" id="KW-0175">Coiled coil</keyword>
<keyword evidence="10 17" id="KW-1133">Transmembrane helix</keyword>
<keyword evidence="21" id="KW-1185">Reference proteome</keyword>
<protein>
    <recommendedName>
        <fullName evidence="3">histidine kinase</fullName>
        <ecNumber evidence="3">2.7.13.3</ecNumber>
    </recommendedName>
</protein>
<accession>A0A5N5WS42</accession>
<evidence type="ECO:0000256" key="13">
    <source>
        <dbReference type="ARBA" id="ARBA00023180"/>
    </source>
</evidence>
<evidence type="ECO:0000256" key="16">
    <source>
        <dbReference type="SAM" id="MobiDB-lite"/>
    </source>
</evidence>
<dbReference type="PANTHER" id="PTHR43047">
    <property type="entry name" value="TWO-COMPONENT HISTIDINE PROTEIN KINASE"/>
    <property type="match status" value="1"/>
</dbReference>
<dbReference type="GO" id="GO:0009927">
    <property type="term" value="F:histidine phosphotransfer kinase activity"/>
    <property type="evidence" value="ECO:0007669"/>
    <property type="project" value="TreeGrafter"/>
</dbReference>
<evidence type="ECO:0000313" key="21">
    <source>
        <dbReference type="Proteomes" id="UP000326565"/>
    </source>
</evidence>
<dbReference type="CDD" id="cd16922">
    <property type="entry name" value="HATPase_EvgS-ArcB-TorS-like"/>
    <property type="match status" value="1"/>
</dbReference>
<dbReference type="EC" id="2.7.13.3" evidence="3"/>
<dbReference type="PANTHER" id="PTHR43047:SF72">
    <property type="entry name" value="OSMOSENSING HISTIDINE PROTEIN KINASE SLN1"/>
    <property type="match status" value="1"/>
</dbReference>
<dbReference type="SMART" id="SM00448">
    <property type="entry name" value="REC"/>
    <property type="match status" value="1"/>
</dbReference>
<dbReference type="PROSITE" id="PS50109">
    <property type="entry name" value="HIS_KIN"/>
    <property type="match status" value="1"/>
</dbReference>
<proteinExistence type="predicted"/>
<evidence type="ECO:0000256" key="4">
    <source>
        <dbReference type="ARBA" id="ARBA00022553"/>
    </source>
</evidence>
<dbReference type="Proteomes" id="UP000326565">
    <property type="component" value="Unassembled WGS sequence"/>
</dbReference>
<evidence type="ECO:0000256" key="9">
    <source>
        <dbReference type="ARBA" id="ARBA00022840"/>
    </source>
</evidence>
<keyword evidence="8" id="KW-0418">Kinase</keyword>
<evidence type="ECO:0000256" key="7">
    <source>
        <dbReference type="ARBA" id="ARBA00022741"/>
    </source>
</evidence>
<feature type="region of interest" description="Disordered" evidence="16">
    <location>
        <begin position="259"/>
        <end position="281"/>
    </location>
</feature>
<dbReference type="SMART" id="SM00387">
    <property type="entry name" value="HATPase_c"/>
    <property type="match status" value="1"/>
</dbReference>
<keyword evidence="13" id="KW-0325">Glycoprotein</keyword>
<evidence type="ECO:0000256" key="12">
    <source>
        <dbReference type="ARBA" id="ARBA00023136"/>
    </source>
</evidence>
<evidence type="ECO:0000256" key="3">
    <source>
        <dbReference type="ARBA" id="ARBA00012438"/>
    </source>
</evidence>
<organism evidence="20 21">
    <name type="scientific">Aspergillus leporis</name>
    <dbReference type="NCBI Taxonomy" id="41062"/>
    <lineage>
        <taxon>Eukaryota</taxon>
        <taxon>Fungi</taxon>
        <taxon>Dikarya</taxon>
        <taxon>Ascomycota</taxon>
        <taxon>Pezizomycotina</taxon>
        <taxon>Eurotiomycetes</taxon>
        <taxon>Eurotiomycetidae</taxon>
        <taxon>Eurotiales</taxon>
        <taxon>Aspergillaceae</taxon>
        <taxon>Aspergillus</taxon>
        <taxon>Aspergillus subgen. Circumdati</taxon>
    </lineage>
</organism>
<feature type="compositionally biased region" description="Basic and acidic residues" evidence="16">
    <location>
        <begin position="435"/>
        <end position="447"/>
    </location>
</feature>
<dbReference type="CDD" id="cd17546">
    <property type="entry name" value="REC_hyHK_CKI1_RcsC-like"/>
    <property type="match status" value="1"/>
</dbReference>
<dbReference type="GO" id="GO:0007234">
    <property type="term" value="P:osmosensory signaling via phosphorelay pathway"/>
    <property type="evidence" value="ECO:0007669"/>
    <property type="project" value="UniProtKB-ARBA"/>
</dbReference>
<dbReference type="Gene3D" id="1.10.287.130">
    <property type="match status" value="1"/>
</dbReference>
<dbReference type="SUPFAM" id="SSF52172">
    <property type="entry name" value="CheY-like"/>
    <property type="match status" value="1"/>
</dbReference>
<dbReference type="PROSITE" id="PS50110">
    <property type="entry name" value="RESPONSE_REGULATORY"/>
    <property type="match status" value="1"/>
</dbReference>
<dbReference type="PRINTS" id="PR00344">
    <property type="entry name" value="BCTRLSENSOR"/>
</dbReference>
<evidence type="ECO:0000256" key="17">
    <source>
        <dbReference type="SAM" id="Phobius"/>
    </source>
</evidence>
<feature type="region of interest" description="Disordered" evidence="16">
    <location>
        <begin position="421"/>
        <end position="447"/>
    </location>
</feature>
<dbReference type="SUPFAM" id="SSF47384">
    <property type="entry name" value="Homodimeric domain of signal transducing histidine kinase"/>
    <property type="match status" value="1"/>
</dbReference>
<dbReference type="SUPFAM" id="SSF55874">
    <property type="entry name" value="ATPase domain of HSP90 chaperone/DNA topoisomerase II/histidine kinase"/>
    <property type="match status" value="1"/>
</dbReference>
<reference evidence="20 21" key="1">
    <citation type="submission" date="2019-04" db="EMBL/GenBank/DDBJ databases">
        <title>Friends and foes A comparative genomics study of 23 Aspergillus species from section Flavi.</title>
        <authorList>
            <consortium name="DOE Joint Genome Institute"/>
            <person name="Kjaerbolling I."/>
            <person name="Vesth T."/>
            <person name="Frisvad J.C."/>
            <person name="Nybo J.L."/>
            <person name="Theobald S."/>
            <person name="Kildgaard S."/>
            <person name="Isbrandt T."/>
            <person name="Kuo A."/>
            <person name="Sato A."/>
            <person name="Lyhne E.K."/>
            <person name="Kogle M.E."/>
            <person name="Wiebenga A."/>
            <person name="Kun R.S."/>
            <person name="Lubbers R.J."/>
            <person name="Makela M.R."/>
            <person name="Barry K."/>
            <person name="Chovatia M."/>
            <person name="Clum A."/>
            <person name="Daum C."/>
            <person name="Haridas S."/>
            <person name="He G."/>
            <person name="LaButti K."/>
            <person name="Lipzen A."/>
            <person name="Mondo S."/>
            <person name="Riley R."/>
            <person name="Salamov A."/>
            <person name="Simmons B.A."/>
            <person name="Magnuson J.K."/>
            <person name="Henrissat B."/>
            <person name="Mortensen U.H."/>
            <person name="Larsen T.O."/>
            <person name="Devries R.P."/>
            <person name="Grigoriev I.V."/>
            <person name="Machida M."/>
            <person name="Baker S.E."/>
            <person name="Andersen M.R."/>
        </authorList>
    </citation>
    <scope>NUCLEOTIDE SEQUENCE [LARGE SCALE GENOMIC DNA]</scope>
    <source>
        <strain evidence="20 21">CBS 151.66</strain>
    </source>
</reference>
<keyword evidence="12 17" id="KW-0472">Membrane</keyword>
<evidence type="ECO:0000256" key="11">
    <source>
        <dbReference type="ARBA" id="ARBA00023012"/>
    </source>
</evidence>
<dbReference type="Pfam" id="PF02518">
    <property type="entry name" value="HATPase_c"/>
    <property type="match status" value="1"/>
</dbReference>
<feature type="compositionally biased region" description="Low complexity" evidence="16">
    <location>
        <begin position="268"/>
        <end position="281"/>
    </location>
</feature>
<dbReference type="GO" id="GO:0005524">
    <property type="term" value="F:ATP binding"/>
    <property type="evidence" value="ECO:0007669"/>
    <property type="project" value="UniProtKB-KW"/>
</dbReference>
<evidence type="ECO:0000256" key="1">
    <source>
        <dbReference type="ARBA" id="ARBA00000085"/>
    </source>
</evidence>
<feature type="compositionally biased region" description="Low complexity" evidence="16">
    <location>
        <begin position="757"/>
        <end position="769"/>
    </location>
</feature>
<evidence type="ECO:0000256" key="10">
    <source>
        <dbReference type="ARBA" id="ARBA00022989"/>
    </source>
</evidence>
<dbReference type="InterPro" id="IPR011006">
    <property type="entry name" value="CheY-like_superfamily"/>
</dbReference>
<feature type="modified residue" description="4-aspartylphosphate" evidence="14">
    <location>
        <position position="1019"/>
    </location>
</feature>
<dbReference type="OrthoDB" id="60033at2759"/>
<dbReference type="EMBL" id="ML732298">
    <property type="protein sequence ID" value="KAB8070565.1"/>
    <property type="molecule type" value="Genomic_DNA"/>
</dbReference>
<dbReference type="GO" id="GO:0000155">
    <property type="term" value="F:phosphorelay sensor kinase activity"/>
    <property type="evidence" value="ECO:0007669"/>
    <property type="project" value="InterPro"/>
</dbReference>
<keyword evidence="9" id="KW-0067">ATP-binding</keyword>
<feature type="domain" description="Response regulatory" evidence="19">
    <location>
        <begin position="964"/>
        <end position="1084"/>
    </location>
</feature>
<feature type="coiled-coil region" evidence="15">
    <location>
        <begin position="520"/>
        <end position="554"/>
    </location>
</feature>
<dbReference type="InterPro" id="IPR036097">
    <property type="entry name" value="HisK_dim/P_sf"/>
</dbReference>
<name>A0A5N5WS42_9EURO</name>
<feature type="compositionally biased region" description="Low complexity" evidence="16">
    <location>
        <begin position="942"/>
        <end position="954"/>
    </location>
</feature>
<comment type="subcellular location">
    <subcellularLocation>
        <location evidence="2">Membrane</location>
    </subcellularLocation>
</comment>
<evidence type="ECO:0000256" key="5">
    <source>
        <dbReference type="ARBA" id="ARBA00022679"/>
    </source>
</evidence>
<dbReference type="Gene3D" id="3.30.565.10">
    <property type="entry name" value="Histidine kinase-like ATPase, C-terminal domain"/>
    <property type="match status" value="1"/>
</dbReference>
<keyword evidence="11" id="KW-0902">Two-component regulatory system</keyword>
<evidence type="ECO:0000256" key="14">
    <source>
        <dbReference type="PROSITE-ProRule" id="PRU00169"/>
    </source>
</evidence>
<keyword evidence="4 14" id="KW-0597">Phosphoprotein</keyword>
<dbReference type="AlphaFoldDB" id="A0A5N5WS42"/>
<keyword evidence="7" id="KW-0547">Nucleotide-binding</keyword>
<feature type="region of interest" description="Disordered" evidence="16">
    <location>
        <begin position="738"/>
        <end position="777"/>
    </location>
</feature>
<sequence length="1097" mass="120419">MRIPIAVQLGLLVLLTALLGIVVLAVTTWITTYDFVVDVESHGLELVATIKASQIASTLELLEVTCKTISTRLLIQSALRRYYAGNTSDSNWATSVTDVQSALGSRGYLSTYQAVLYSKNGYGGRERLVSVTSDSIPDITLPYTYPNGSSVKLGDEGLGYPPMLYPNLTYADSSNSSTTTTVNAFPDYTLGLKSALLLGPIGINSSFSLVSLTFPIVNNTSDTDLLGFMTIVASAQNMQNVVSSRDGLGNTGQVLLLGPSRPENRFSTETQPATATATPNRPALADAQVHYVFEPTPLPSQQSRHGYASTDTSFELSKYPMALKLMLGTDENENKSISKLSTKNEEGYSVAVGAVRPKTSLVEWILLVEETHEEAFTPVSRLRKIILACVLGTAGFIILVVPLLAHLAVAPIRRMREAARKSIEPDVPPTPSAGHLERIEQEGDGHTDTVQTIEEHLDEKGAPSSWVKRFRRPLERFNSSHSFGESRNTRSSRIPGRVKERRHCVTDELTELTSTFNEMSDELTIQYTRLEERVAERTRELEKAKLLAEKANESKTLFIANISHELKTPLNGILGMCAVCMGEDDLHRIKKSLQVVYKSGDLLLHLLNDLLTFSRNQIEQAIQLEEKEFKLSDIRSQLSIIFQNQVHEKQINFSVNFVAGGDTPNRGTMCQENAAEHAASIFGPPQTGRLKDMVLWGDQHRILQVLINLVSNSLKFTQENGKVEVRIRYLEEISNPESATTLVQDPTRSSRLRSRTSSHASSSPRDATSLLDTRVEEQTPAPSNFRTLIFQFEVEDNGPGIPIHMQRRVFDPFVQGDLGLNRKYGGTGLGLSICAQLSRLMGGVILLDSEEGKGALFTLKIPLRFVKEAAASTRSSSMAGSRSPSALSLEEFSNIAKTPSNHSSVNKEPLGAGFEKSDVQPRLVGLSQPFFAPTVPSPPPSSSSKHPGSSQSSSETDNSTKKIRVLMAEDNKINQEVALRMLALEAVYDVTVVKDGQEAYDTVKANMEEGKVFDLIFMDIQMPILDGLESTRLIRQMGYSAPIVALSAFAEDSNIKDCMDSGMDMFISKPIRRPVLKQVLNKFATIPEESETGSTGC</sequence>
<keyword evidence="6 17" id="KW-0812">Transmembrane</keyword>
<dbReference type="FunFam" id="1.10.287.130:FF:000004">
    <property type="entry name" value="Ethylene receptor 1"/>
    <property type="match status" value="1"/>
</dbReference>
<evidence type="ECO:0000259" key="18">
    <source>
        <dbReference type="PROSITE" id="PS50109"/>
    </source>
</evidence>
<dbReference type="FunFam" id="3.40.50.2300:FF:000289">
    <property type="entry name" value="Osmosensing histidine protein kinase SLN1"/>
    <property type="match status" value="1"/>
</dbReference>
<dbReference type="GO" id="GO:0005886">
    <property type="term" value="C:plasma membrane"/>
    <property type="evidence" value="ECO:0007669"/>
    <property type="project" value="UniProtKB-ARBA"/>
</dbReference>
<dbReference type="CDD" id="cd06225">
    <property type="entry name" value="HAMP"/>
    <property type="match status" value="1"/>
</dbReference>
<evidence type="ECO:0000259" key="19">
    <source>
        <dbReference type="PROSITE" id="PS50110"/>
    </source>
</evidence>
<evidence type="ECO:0000256" key="8">
    <source>
        <dbReference type="ARBA" id="ARBA00022777"/>
    </source>
</evidence>
<dbReference type="InterPro" id="IPR003594">
    <property type="entry name" value="HATPase_dom"/>
</dbReference>
<dbReference type="InterPro" id="IPR005467">
    <property type="entry name" value="His_kinase_dom"/>
</dbReference>
<feature type="domain" description="Histidine kinase" evidence="18">
    <location>
        <begin position="561"/>
        <end position="865"/>
    </location>
</feature>
<gene>
    <name evidence="20" type="ORF">BDV29DRAFT_180708</name>
</gene>
<dbReference type="InterPro" id="IPR001789">
    <property type="entry name" value="Sig_transdc_resp-reg_receiver"/>
</dbReference>
<dbReference type="Pfam" id="PF00072">
    <property type="entry name" value="Response_reg"/>
    <property type="match status" value="1"/>
</dbReference>
<dbReference type="SMART" id="SM00388">
    <property type="entry name" value="HisKA"/>
    <property type="match status" value="1"/>
</dbReference>
<evidence type="ECO:0000256" key="2">
    <source>
        <dbReference type="ARBA" id="ARBA00004370"/>
    </source>
</evidence>
<feature type="transmembrane region" description="Helical" evidence="17">
    <location>
        <begin position="385"/>
        <end position="412"/>
    </location>
</feature>
<evidence type="ECO:0000313" key="20">
    <source>
        <dbReference type="EMBL" id="KAB8070565.1"/>
    </source>
</evidence>
<dbReference type="Pfam" id="PF00512">
    <property type="entry name" value="HisKA"/>
    <property type="match status" value="1"/>
</dbReference>
<dbReference type="Gene3D" id="3.40.50.2300">
    <property type="match status" value="1"/>
</dbReference>
<evidence type="ECO:0000256" key="6">
    <source>
        <dbReference type="ARBA" id="ARBA00022692"/>
    </source>
</evidence>
<evidence type="ECO:0000256" key="15">
    <source>
        <dbReference type="SAM" id="Coils"/>
    </source>
</evidence>
<comment type="catalytic activity">
    <reaction evidence="1">
        <text>ATP + protein L-histidine = ADP + protein N-phospho-L-histidine.</text>
        <dbReference type="EC" id="2.7.13.3"/>
    </reaction>
</comment>
<feature type="region of interest" description="Disordered" evidence="16">
    <location>
        <begin position="929"/>
        <end position="960"/>
    </location>
</feature>
<dbReference type="CDD" id="cd00082">
    <property type="entry name" value="HisKA"/>
    <property type="match status" value="1"/>
</dbReference>
<dbReference type="InterPro" id="IPR036890">
    <property type="entry name" value="HATPase_C_sf"/>
</dbReference>
<dbReference type="InterPro" id="IPR003661">
    <property type="entry name" value="HisK_dim/P_dom"/>
</dbReference>
<keyword evidence="5" id="KW-0808">Transferase</keyword>